<dbReference type="SUPFAM" id="SSF47729">
    <property type="entry name" value="IHF-like DNA-binding proteins"/>
    <property type="match status" value="1"/>
</dbReference>
<dbReference type="EMBL" id="CP018799">
    <property type="protein sequence ID" value="ATX80258.1"/>
    <property type="molecule type" value="Genomic_DNA"/>
</dbReference>
<dbReference type="KEGG" id="maes:Ga0123461_1846"/>
<evidence type="ECO:0000313" key="4">
    <source>
        <dbReference type="EMBL" id="ATX80258.1"/>
    </source>
</evidence>
<proteinExistence type="inferred from homology"/>
<dbReference type="OrthoDB" id="5296423at2"/>
<accession>A0A2K8KZ36</accession>
<comment type="similarity">
    <text evidence="1 3">Belongs to the bacterial histone-like protein family.</text>
</comment>
<protein>
    <submittedName>
        <fullName evidence="4">Integration host factor subunit beta</fullName>
    </submittedName>
</protein>
<sequence length="94" mass="10130">MTKSELVEIIADKQDGITRREAEVVVNTILSVIGDALASGGHVELRGFGSFCTKQRNARLGRNPKTGDSVMVPAKTVPHFKPGKELRERVGSLG</sequence>
<evidence type="ECO:0000256" key="2">
    <source>
        <dbReference type="ARBA" id="ARBA00023125"/>
    </source>
</evidence>
<dbReference type="GO" id="GO:0030527">
    <property type="term" value="F:structural constituent of chromatin"/>
    <property type="evidence" value="ECO:0007669"/>
    <property type="project" value="InterPro"/>
</dbReference>
<dbReference type="PANTHER" id="PTHR33175:SF5">
    <property type="entry name" value="INTEGRATION HOST FACTOR SUBUNIT BETA"/>
    <property type="match status" value="1"/>
</dbReference>
<keyword evidence="2" id="KW-0238">DNA-binding</keyword>
<dbReference type="SMART" id="SM00411">
    <property type="entry name" value="BHL"/>
    <property type="match status" value="1"/>
</dbReference>
<dbReference type="PANTHER" id="PTHR33175">
    <property type="entry name" value="DNA-BINDING PROTEIN HU"/>
    <property type="match status" value="1"/>
</dbReference>
<dbReference type="Gene3D" id="4.10.520.10">
    <property type="entry name" value="IHF-like DNA-binding proteins"/>
    <property type="match status" value="1"/>
</dbReference>
<dbReference type="NCBIfam" id="NF001222">
    <property type="entry name" value="PRK00199.1"/>
    <property type="match status" value="1"/>
</dbReference>
<dbReference type="InterPro" id="IPR000119">
    <property type="entry name" value="Hist_DNA-bd"/>
</dbReference>
<evidence type="ECO:0000313" key="5">
    <source>
        <dbReference type="Proteomes" id="UP000231701"/>
    </source>
</evidence>
<name>A0A2K8KZ36_MARES</name>
<dbReference type="InterPro" id="IPR020816">
    <property type="entry name" value="Histone-like_DNA-bd_CS"/>
</dbReference>
<dbReference type="AlphaFoldDB" id="A0A2K8KZ36"/>
<dbReference type="Proteomes" id="UP000231701">
    <property type="component" value="Chromosome"/>
</dbReference>
<dbReference type="GO" id="GO:0003677">
    <property type="term" value="F:DNA binding"/>
    <property type="evidence" value="ECO:0007669"/>
    <property type="project" value="UniProtKB-KW"/>
</dbReference>
<keyword evidence="5" id="KW-1185">Reference proteome</keyword>
<evidence type="ECO:0000256" key="3">
    <source>
        <dbReference type="RuleBase" id="RU003939"/>
    </source>
</evidence>
<dbReference type="PRINTS" id="PR01727">
    <property type="entry name" value="DNABINDINGHU"/>
</dbReference>
<dbReference type="Pfam" id="PF00216">
    <property type="entry name" value="Bac_DNA_binding"/>
    <property type="match status" value="1"/>
</dbReference>
<evidence type="ECO:0000256" key="1">
    <source>
        <dbReference type="ARBA" id="ARBA00010529"/>
    </source>
</evidence>
<dbReference type="CDD" id="cd13836">
    <property type="entry name" value="IHF_B"/>
    <property type="match status" value="1"/>
</dbReference>
<reference evidence="4 5" key="1">
    <citation type="submission" date="2016-12" db="EMBL/GenBank/DDBJ databases">
        <title>Isolation and genomic insights into novel planktonic Zetaproteobacteria from stratified waters of the Chesapeake Bay.</title>
        <authorList>
            <person name="McAllister S.M."/>
            <person name="Kato S."/>
            <person name="Chan C.S."/>
            <person name="Chiu B.K."/>
            <person name="Field E.K."/>
        </authorList>
    </citation>
    <scope>NUCLEOTIDE SEQUENCE [LARGE SCALE GENOMIC DNA]</scope>
    <source>
        <strain evidence="4 5">CP-5</strain>
    </source>
</reference>
<organism evidence="4 5">
    <name type="scientific">Mariprofundus aestuarium</name>
    <dbReference type="NCBI Taxonomy" id="1921086"/>
    <lineage>
        <taxon>Bacteria</taxon>
        <taxon>Pseudomonadati</taxon>
        <taxon>Pseudomonadota</taxon>
        <taxon>Candidatius Mariprofundia</taxon>
        <taxon>Mariprofundales</taxon>
        <taxon>Mariprofundaceae</taxon>
        <taxon>Mariprofundus</taxon>
    </lineage>
</organism>
<dbReference type="InterPro" id="IPR010992">
    <property type="entry name" value="IHF-like_DNA-bd_dom_sf"/>
</dbReference>
<dbReference type="GO" id="GO:0005829">
    <property type="term" value="C:cytosol"/>
    <property type="evidence" value="ECO:0007669"/>
    <property type="project" value="TreeGrafter"/>
</dbReference>
<dbReference type="PROSITE" id="PS00045">
    <property type="entry name" value="HISTONE_LIKE"/>
    <property type="match status" value="1"/>
</dbReference>
<gene>
    <name evidence="4" type="ORF">Ga0123461_1846</name>
</gene>